<dbReference type="RefSeq" id="WP_112146757.1">
    <property type="nucleotide sequence ID" value="NZ_PGTO01000017.1"/>
</dbReference>
<evidence type="ECO:0000313" key="2">
    <source>
        <dbReference type="Proteomes" id="UP000251075"/>
    </source>
</evidence>
<protein>
    <recommendedName>
        <fullName evidence="3">Type I restriction endonuclease subunit M</fullName>
    </recommendedName>
</protein>
<dbReference type="AlphaFoldDB" id="A0A364NUR1"/>
<dbReference type="EMBL" id="PGTO01000017">
    <property type="protein sequence ID" value="RAU20792.1"/>
    <property type="molecule type" value="Genomic_DNA"/>
</dbReference>
<comment type="caution">
    <text evidence="1">The sequence shown here is derived from an EMBL/GenBank/DDBJ whole genome shotgun (WGS) entry which is preliminary data.</text>
</comment>
<sequence>MSNVWFPIGRLVATRTIVDSGIEVLPLIGRHVKGDWGDLDDEDKQANQRALIDGGRLFSAYMVNGQKIYIITEADRSSTTVLFAEEY</sequence>
<name>A0A364NUR1_9PROT</name>
<gene>
    <name evidence="1" type="ORF">CU669_16845</name>
</gene>
<accession>A0A364NUR1</accession>
<organism evidence="1 2">
    <name type="scientific">Paramagnetospirillum kuznetsovii</name>
    <dbReference type="NCBI Taxonomy" id="2053833"/>
    <lineage>
        <taxon>Bacteria</taxon>
        <taxon>Pseudomonadati</taxon>
        <taxon>Pseudomonadota</taxon>
        <taxon>Alphaproteobacteria</taxon>
        <taxon>Rhodospirillales</taxon>
        <taxon>Magnetospirillaceae</taxon>
        <taxon>Paramagnetospirillum</taxon>
    </lineage>
</organism>
<proteinExistence type="predicted"/>
<dbReference type="Proteomes" id="UP000251075">
    <property type="component" value="Unassembled WGS sequence"/>
</dbReference>
<dbReference type="OrthoDB" id="5522207at2"/>
<evidence type="ECO:0000313" key="1">
    <source>
        <dbReference type="EMBL" id="RAU20792.1"/>
    </source>
</evidence>
<reference evidence="1 2" key="1">
    <citation type="submission" date="2017-11" db="EMBL/GenBank/DDBJ databases">
        <title>Draft genome sequence of magnetotactic bacterium Magnetospirillum kuznetsovii LBB-42.</title>
        <authorList>
            <person name="Grouzdev D.S."/>
            <person name="Rysina M.S."/>
            <person name="Baslerov R.V."/>
            <person name="Koziaeva V."/>
        </authorList>
    </citation>
    <scope>NUCLEOTIDE SEQUENCE [LARGE SCALE GENOMIC DNA]</scope>
    <source>
        <strain evidence="1 2">LBB-42</strain>
    </source>
</reference>
<keyword evidence="2" id="KW-1185">Reference proteome</keyword>
<evidence type="ECO:0008006" key="3">
    <source>
        <dbReference type="Google" id="ProtNLM"/>
    </source>
</evidence>